<evidence type="ECO:0000313" key="3">
    <source>
        <dbReference type="Proteomes" id="UP000253782"/>
    </source>
</evidence>
<dbReference type="AlphaFoldDB" id="A0A369UQK8"/>
<keyword evidence="1" id="KW-0732">Signal</keyword>
<dbReference type="Proteomes" id="UP000253782">
    <property type="component" value="Unassembled WGS sequence"/>
</dbReference>
<name>A0A369UQK8_9GAMM</name>
<keyword evidence="3" id="KW-1185">Reference proteome</keyword>
<protein>
    <submittedName>
        <fullName evidence="2">Uncharacterized protein</fullName>
    </submittedName>
</protein>
<dbReference type="RefSeq" id="WP_114844262.1">
    <property type="nucleotide sequence ID" value="NZ_JBHSPE010000001.1"/>
</dbReference>
<dbReference type="EMBL" id="QQAH01000003">
    <property type="protein sequence ID" value="RDD82747.1"/>
    <property type="molecule type" value="Genomic_DNA"/>
</dbReference>
<sequence length="160" mass="17033">MFHLSQGFISRRAALAGLLAIGLSVSAVAAQSPQASGLGQSWPNARDVSASPNWHVYVFERDGVRYVQVNDLNGTVRGAFATAQGQYLVLPVGTDAQLIGTPQRPLTMIKPAPSETVYRDASVQVLLTPQANGGVLLRVFDTATCTDPYNCGNVMHLLGH</sequence>
<comment type="caution">
    <text evidence="2">The sequence shown here is derived from an EMBL/GenBank/DDBJ whole genome shotgun (WGS) entry which is preliminary data.</text>
</comment>
<dbReference type="OrthoDB" id="6001268at2"/>
<organism evidence="2 3">
    <name type="scientific">Dyella tabacisoli</name>
    <dbReference type="NCBI Taxonomy" id="2282381"/>
    <lineage>
        <taxon>Bacteria</taxon>
        <taxon>Pseudomonadati</taxon>
        <taxon>Pseudomonadota</taxon>
        <taxon>Gammaproteobacteria</taxon>
        <taxon>Lysobacterales</taxon>
        <taxon>Rhodanobacteraceae</taxon>
        <taxon>Dyella</taxon>
    </lineage>
</organism>
<gene>
    <name evidence="2" type="ORF">DVJ77_04295</name>
</gene>
<evidence type="ECO:0000256" key="1">
    <source>
        <dbReference type="SAM" id="SignalP"/>
    </source>
</evidence>
<reference evidence="2 3" key="1">
    <citation type="submission" date="2018-07" db="EMBL/GenBank/DDBJ databases">
        <title>Dyella tabacisoli L4-6T, whole genome shotgun sequence.</title>
        <authorList>
            <person name="Zhou X.-K."/>
            <person name="Li W.-J."/>
            <person name="Duan Y.-Q."/>
        </authorList>
    </citation>
    <scope>NUCLEOTIDE SEQUENCE [LARGE SCALE GENOMIC DNA]</scope>
    <source>
        <strain evidence="2 3">L4-6</strain>
    </source>
</reference>
<evidence type="ECO:0000313" key="2">
    <source>
        <dbReference type="EMBL" id="RDD82747.1"/>
    </source>
</evidence>
<proteinExistence type="predicted"/>
<accession>A0A369UQK8</accession>
<feature type="signal peptide" evidence="1">
    <location>
        <begin position="1"/>
        <end position="29"/>
    </location>
</feature>
<feature type="chain" id="PRO_5016703243" evidence="1">
    <location>
        <begin position="30"/>
        <end position="160"/>
    </location>
</feature>